<dbReference type="EMBL" id="BMAV01012355">
    <property type="protein sequence ID" value="GFY58954.1"/>
    <property type="molecule type" value="Genomic_DNA"/>
</dbReference>
<proteinExistence type="predicted"/>
<keyword evidence="3" id="KW-1185">Reference proteome</keyword>
<gene>
    <name evidence="2" type="ORF">TNIN_125481</name>
</gene>
<evidence type="ECO:0000313" key="3">
    <source>
        <dbReference type="Proteomes" id="UP000886998"/>
    </source>
</evidence>
<feature type="region of interest" description="Disordered" evidence="1">
    <location>
        <begin position="48"/>
        <end position="93"/>
    </location>
</feature>
<sequence>MLPLSFPRVLNLNSVFQQDWISGFSSSSAEVLDFLLEELSGCLLNKRTSASSFRRSSNRHRQSQRPPSTLLAEVAPSSSTDHHRYDPVEVSRV</sequence>
<organism evidence="2 3">
    <name type="scientific">Trichonephila inaurata madagascariensis</name>
    <dbReference type="NCBI Taxonomy" id="2747483"/>
    <lineage>
        <taxon>Eukaryota</taxon>
        <taxon>Metazoa</taxon>
        <taxon>Ecdysozoa</taxon>
        <taxon>Arthropoda</taxon>
        <taxon>Chelicerata</taxon>
        <taxon>Arachnida</taxon>
        <taxon>Araneae</taxon>
        <taxon>Araneomorphae</taxon>
        <taxon>Entelegynae</taxon>
        <taxon>Araneoidea</taxon>
        <taxon>Nephilidae</taxon>
        <taxon>Trichonephila</taxon>
        <taxon>Trichonephila inaurata</taxon>
    </lineage>
</organism>
<protein>
    <submittedName>
        <fullName evidence="2">Uncharacterized protein</fullName>
    </submittedName>
</protein>
<evidence type="ECO:0000313" key="2">
    <source>
        <dbReference type="EMBL" id="GFY58954.1"/>
    </source>
</evidence>
<evidence type="ECO:0000256" key="1">
    <source>
        <dbReference type="SAM" id="MobiDB-lite"/>
    </source>
</evidence>
<name>A0A8X7CBM8_9ARAC</name>
<accession>A0A8X7CBM8</accession>
<dbReference type="Proteomes" id="UP000886998">
    <property type="component" value="Unassembled WGS sequence"/>
</dbReference>
<feature type="compositionally biased region" description="Basic and acidic residues" evidence="1">
    <location>
        <begin position="80"/>
        <end position="93"/>
    </location>
</feature>
<dbReference type="AlphaFoldDB" id="A0A8X7CBM8"/>
<comment type="caution">
    <text evidence="2">The sequence shown here is derived from an EMBL/GenBank/DDBJ whole genome shotgun (WGS) entry which is preliminary data.</text>
</comment>
<reference evidence="2" key="1">
    <citation type="submission" date="2020-08" db="EMBL/GenBank/DDBJ databases">
        <title>Multicomponent nature underlies the extraordinary mechanical properties of spider dragline silk.</title>
        <authorList>
            <person name="Kono N."/>
            <person name="Nakamura H."/>
            <person name="Mori M."/>
            <person name="Yoshida Y."/>
            <person name="Ohtoshi R."/>
            <person name="Malay A.D."/>
            <person name="Moran D.A.P."/>
            <person name="Tomita M."/>
            <person name="Numata K."/>
            <person name="Arakawa K."/>
        </authorList>
    </citation>
    <scope>NUCLEOTIDE SEQUENCE</scope>
</reference>